<dbReference type="AlphaFoldDB" id="A0A5A7PDH4"/>
<dbReference type="SUPFAM" id="SSF47459">
    <property type="entry name" value="HLH, helix-loop-helix DNA-binding domain"/>
    <property type="match status" value="1"/>
</dbReference>
<evidence type="ECO:0000256" key="5">
    <source>
        <dbReference type="SAM" id="MobiDB-lite"/>
    </source>
</evidence>
<evidence type="ECO:0000259" key="6">
    <source>
        <dbReference type="PROSITE" id="PS50888"/>
    </source>
</evidence>
<dbReference type="Pfam" id="PF00010">
    <property type="entry name" value="HLH"/>
    <property type="match status" value="1"/>
</dbReference>
<dbReference type="InterPro" id="IPR011598">
    <property type="entry name" value="bHLH_dom"/>
</dbReference>
<evidence type="ECO:0000313" key="8">
    <source>
        <dbReference type="Proteomes" id="UP000325081"/>
    </source>
</evidence>
<dbReference type="InterPro" id="IPR054502">
    <property type="entry name" value="bHLH-TF_ACT-like_plant"/>
</dbReference>
<dbReference type="PROSITE" id="PS50888">
    <property type="entry name" value="BHLH"/>
    <property type="match status" value="1"/>
</dbReference>
<gene>
    <name evidence="7" type="ORF">STAS_06696</name>
</gene>
<feature type="compositionally biased region" description="Basic and acidic residues" evidence="5">
    <location>
        <begin position="399"/>
        <end position="417"/>
    </location>
</feature>
<evidence type="ECO:0000256" key="2">
    <source>
        <dbReference type="ARBA" id="ARBA00023015"/>
    </source>
</evidence>
<dbReference type="GO" id="GO:0003700">
    <property type="term" value="F:DNA-binding transcription factor activity"/>
    <property type="evidence" value="ECO:0007669"/>
    <property type="project" value="TreeGrafter"/>
</dbReference>
<keyword evidence="4" id="KW-0539">Nucleus</keyword>
<dbReference type="GO" id="GO:0043565">
    <property type="term" value="F:sequence-specific DNA binding"/>
    <property type="evidence" value="ECO:0007669"/>
    <property type="project" value="TreeGrafter"/>
</dbReference>
<dbReference type="InterPro" id="IPR051358">
    <property type="entry name" value="TF_AMS/ICE1/BHLH6-like"/>
</dbReference>
<dbReference type="OrthoDB" id="752464at2759"/>
<keyword evidence="2" id="KW-0805">Transcription regulation</keyword>
<feature type="domain" description="BHLH" evidence="6">
    <location>
        <begin position="135"/>
        <end position="184"/>
    </location>
</feature>
<evidence type="ECO:0000256" key="3">
    <source>
        <dbReference type="ARBA" id="ARBA00023163"/>
    </source>
</evidence>
<dbReference type="PANTHER" id="PTHR31945">
    <property type="entry name" value="TRANSCRIPTION FACTOR SCREAM2-RELATED"/>
    <property type="match status" value="1"/>
</dbReference>
<keyword evidence="8" id="KW-1185">Reference proteome</keyword>
<comment type="caution">
    <text evidence="7">The sequence shown here is derived from an EMBL/GenBank/DDBJ whole genome shotgun (WGS) entry which is preliminary data.</text>
</comment>
<keyword evidence="3" id="KW-0804">Transcription</keyword>
<sequence>MEVSQQSLLDELIMGPKIESPFPNELLQNTWNLTTPFNELVSPPPLLTNSLLELDHFTNTYNNDAFDPFLDALSASPDIFASPCDFPPIALFHDDDVIFVNNCITDGNAESYSTVNCPEVEICVGKKGKTKKADGQPSKNLMAERRRRKRLNDRLSMLRSIVPKISKMDRTSILGDTIDYVKELLDKIQKARDEVLDEDSQNQVNIIRDCLNKEIKPDNDSQVRNPPKFDVERRKQDTKLEICCAPKPGLLLSTLGTLDALGLDIQQCVISCFADFSLQASCLEVAEHRTLVSPEDVKQALFRSADRLPISKIGRAFHELVADLSTGIEDLHLMLNKVVVSELQTNRDGAVGRGNCGGDRGGRGASSHVGAPRQRSPLPLNGNDVGDSTGSANSFTDRPPGRGDDTLGQPRVREQRRAGGGFGSGGERDDEETLGAVRFRSQRRPEEGFDYQYLFNRAALDGDFWRTASGFSQRREFHRRGPDREGSAFAGFELPRCRWDDRNFRRAEAGWGRVGHLIAEDAGDYHSRAVWPDERTPDDIRPRKQLRPDRGHAAAWEFDGRRTVEGWPDGLGRDRCWTDVGVTEERDGFNPYFGPEQPQAGFDFDEPTGFVHRRATAGFDDQQGHRCTDWSFGDPPEFEPDVCSIYDGPPIFDEEHPVTNTYFCRNMDPAWDIAIVESSNGKPSFTPDFLSILAKDGFFEPKPRLNNWWAIFRLSIAKSPNNGMSVHVPLQQTSTCPRLCLPSGLLGDLQSSCLIGGSVQAIHVMGMSPTGTCPAFFGRRHLFQGCHPFHWRWWGLRPPRSEAELCRAYGAVEGLVENVSGCEDGAASATWTMEKMALSCSGRKVVNARRRWGLNGGCGGSSSPAGGNGVVAMWILENIVYVLRDGGGLIFLESFVYYGRR</sequence>
<protein>
    <submittedName>
        <fullName evidence="7">Basic helix-loop-helix (BHLH) DNA-bindingsuperfamily protein</fullName>
    </submittedName>
</protein>
<dbReference type="SMART" id="SM00353">
    <property type="entry name" value="HLH"/>
    <property type="match status" value="1"/>
</dbReference>
<dbReference type="InterPro" id="IPR036638">
    <property type="entry name" value="HLH_DNA-bd_sf"/>
</dbReference>
<dbReference type="Pfam" id="PF22754">
    <property type="entry name" value="bHLH-TF_ACT-like_plant"/>
    <property type="match status" value="1"/>
</dbReference>
<name>A0A5A7PDH4_STRAF</name>
<organism evidence="7 8">
    <name type="scientific">Striga asiatica</name>
    <name type="common">Asiatic witchweed</name>
    <name type="synonym">Buchnera asiatica</name>
    <dbReference type="NCBI Taxonomy" id="4170"/>
    <lineage>
        <taxon>Eukaryota</taxon>
        <taxon>Viridiplantae</taxon>
        <taxon>Streptophyta</taxon>
        <taxon>Embryophyta</taxon>
        <taxon>Tracheophyta</taxon>
        <taxon>Spermatophyta</taxon>
        <taxon>Magnoliopsida</taxon>
        <taxon>eudicotyledons</taxon>
        <taxon>Gunneridae</taxon>
        <taxon>Pentapetalae</taxon>
        <taxon>asterids</taxon>
        <taxon>lamiids</taxon>
        <taxon>Lamiales</taxon>
        <taxon>Orobanchaceae</taxon>
        <taxon>Buchnereae</taxon>
        <taxon>Striga</taxon>
    </lineage>
</organism>
<dbReference type="GO" id="GO:0005634">
    <property type="term" value="C:nucleus"/>
    <property type="evidence" value="ECO:0007669"/>
    <property type="project" value="UniProtKB-SubCell"/>
</dbReference>
<evidence type="ECO:0000256" key="1">
    <source>
        <dbReference type="ARBA" id="ARBA00004123"/>
    </source>
</evidence>
<accession>A0A5A7PDH4</accession>
<keyword evidence="7" id="KW-0238">DNA-binding</keyword>
<dbReference type="PANTHER" id="PTHR31945:SF150">
    <property type="entry name" value="TRANSCRIPTION FACTOR BHLH93-LIKE"/>
    <property type="match status" value="1"/>
</dbReference>
<evidence type="ECO:0000256" key="4">
    <source>
        <dbReference type="ARBA" id="ARBA00023242"/>
    </source>
</evidence>
<dbReference type="EMBL" id="BKCP01004394">
    <property type="protein sequence ID" value="GER30742.1"/>
    <property type="molecule type" value="Genomic_DNA"/>
</dbReference>
<feature type="compositionally biased region" description="Polar residues" evidence="5">
    <location>
        <begin position="386"/>
        <end position="396"/>
    </location>
</feature>
<evidence type="ECO:0000313" key="7">
    <source>
        <dbReference type="EMBL" id="GER30742.1"/>
    </source>
</evidence>
<comment type="subcellular location">
    <subcellularLocation>
        <location evidence="1">Nucleus</location>
    </subcellularLocation>
</comment>
<feature type="region of interest" description="Disordered" evidence="5">
    <location>
        <begin position="529"/>
        <end position="548"/>
    </location>
</feature>
<dbReference type="Proteomes" id="UP000325081">
    <property type="component" value="Unassembled WGS sequence"/>
</dbReference>
<reference evidence="8" key="1">
    <citation type="journal article" date="2019" name="Curr. Biol.">
        <title>Genome Sequence of Striga asiatica Provides Insight into the Evolution of Plant Parasitism.</title>
        <authorList>
            <person name="Yoshida S."/>
            <person name="Kim S."/>
            <person name="Wafula E.K."/>
            <person name="Tanskanen J."/>
            <person name="Kim Y.M."/>
            <person name="Honaas L."/>
            <person name="Yang Z."/>
            <person name="Spallek T."/>
            <person name="Conn C.E."/>
            <person name="Ichihashi Y."/>
            <person name="Cheong K."/>
            <person name="Cui S."/>
            <person name="Der J.P."/>
            <person name="Gundlach H."/>
            <person name="Jiao Y."/>
            <person name="Hori C."/>
            <person name="Ishida J.K."/>
            <person name="Kasahara H."/>
            <person name="Kiba T."/>
            <person name="Kim M.S."/>
            <person name="Koo N."/>
            <person name="Laohavisit A."/>
            <person name="Lee Y.H."/>
            <person name="Lumba S."/>
            <person name="McCourt P."/>
            <person name="Mortimer J.C."/>
            <person name="Mutuku J.M."/>
            <person name="Nomura T."/>
            <person name="Sasaki-Sekimoto Y."/>
            <person name="Seto Y."/>
            <person name="Wang Y."/>
            <person name="Wakatake T."/>
            <person name="Sakakibara H."/>
            <person name="Demura T."/>
            <person name="Yamaguchi S."/>
            <person name="Yoneyama K."/>
            <person name="Manabe R.I."/>
            <person name="Nelson D.C."/>
            <person name="Schulman A.H."/>
            <person name="Timko M.P."/>
            <person name="dePamphilis C.W."/>
            <person name="Choi D."/>
            <person name="Shirasu K."/>
        </authorList>
    </citation>
    <scope>NUCLEOTIDE SEQUENCE [LARGE SCALE GENOMIC DNA]</scope>
    <source>
        <strain evidence="8">cv. UVA1</strain>
    </source>
</reference>
<dbReference type="GO" id="GO:0046983">
    <property type="term" value="F:protein dimerization activity"/>
    <property type="evidence" value="ECO:0007669"/>
    <property type="project" value="InterPro"/>
</dbReference>
<dbReference type="Gene3D" id="4.10.280.10">
    <property type="entry name" value="Helix-loop-helix DNA-binding domain"/>
    <property type="match status" value="1"/>
</dbReference>
<feature type="region of interest" description="Disordered" evidence="5">
    <location>
        <begin position="349"/>
        <end position="433"/>
    </location>
</feature>
<proteinExistence type="predicted"/>